<evidence type="ECO:0000256" key="3">
    <source>
        <dbReference type="ARBA" id="ARBA00013085"/>
    </source>
</evidence>
<dbReference type="EMBL" id="CP000702">
    <property type="protein sequence ID" value="ABQ46153.1"/>
    <property type="molecule type" value="Genomic_DNA"/>
</dbReference>
<reference evidence="10 11" key="2">
    <citation type="journal article" date="2009" name="Proc. Natl. Acad. Sci. U.S.A.">
        <title>On the chimeric nature, thermophilic origin, and phylogenetic placement of the Thermotogales.</title>
        <authorList>
            <person name="Zhaxybayeva O."/>
            <person name="Swithers K.S."/>
            <person name="Lapierre P."/>
            <person name="Fournier G.P."/>
            <person name="Bickhart D.M."/>
            <person name="DeBoy R.T."/>
            <person name="Nelson K.E."/>
            <person name="Nesbo C.L."/>
            <person name="Doolittle W.F."/>
            <person name="Gogarten J.P."/>
            <person name="Noll K.M."/>
        </authorList>
    </citation>
    <scope>NUCLEOTIDE SEQUENCE [LARGE SCALE GENOMIC DNA]</scope>
    <source>
        <strain evidence="11">ATCC BAA-488 / DSM 13995 / JCM 10881 / RKU-1</strain>
    </source>
</reference>
<dbReference type="eggNOG" id="COG1387">
    <property type="taxonomic scope" value="Bacteria"/>
</dbReference>
<keyword evidence="4 8" id="KW-0028">Amino-acid biosynthesis</keyword>
<protein>
    <recommendedName>
        <fullName evidence="3 8">Histidinol-phosphatase</fullName>
        <shortName evidence="8">HolPase</shortName>
        <ecNumber evidence="3 8">3.1.3.15</ecNumber>
    </recommendedName>
</protein>
<feature type="domain" description="Polymerase/histidinol phosphatase N-terminal" evidence="9">
    <location>
        <begin position="2"/>
        <end position="54"/>
    </location>
</feature>
<name>A5IIY0_THEP1</name>
<dbReference type="EC" id="3.1.3.15" evidence="3 8"/>
<dbReference type="InterPro" id="IPR003141">
    <property type="entry name" value="Pol/His_phosphatase_N"/>
</dbReference>
<dbReference type="PANTHER" id="PTHR21039:SF0">
    <property type="entry name" value="HISTIDINOL-PHOSPHATASE"/>
    <property type="match status" value="1"/>
</dbReference>
<dbReference type="Gene3D" id="3.20.20.140">
    <property type="entry name" value="Metal-dependent hydrolases"/>
    <property type="match status" value="1"/>
</dbReference>
<dbReference type="InterPro" id="IPR016195">
    <property type="entry name" value="Pol/histidinol_Pase-like"/>
</dbReference>
<sequence length="233" mass="27155">MIDMHLHSTFSYDGKAEIDGIISQVQKLGIEHFCITDHYEYENGELVHDFNVEEYFLTMEKYDLPKGAEISWDGVGEAIFPEGFDYLLLGIHRYDENLPPDELARDYLERTLFVMERVKFHTLAHLDYPARYAKADFKANRDLIEKILVFLVKNERVLEINTAGLFKHGKPNPDYWIVEMYYDLGGRVVTIGSDAHESQHIGRGIEEVMKELKKFDFEYLVVDGKKLVTVKPR</sequence>
<evidence type="ECO:0000256" key="4">
    <source>
        <dbReference type="ARBA" id="ARBA00022605"/>
    </source>
</evidence>
<evidence type="ECO:0000259" key="9">
    <source>
        <dbReference type="SMART" id="SM00481"/>
    </source>
</evidence>
<evidence type="ECO:0000256" key="8">
    <source>
        <dbReference type="RuleBase" id="RU366003"/>
    </source>
</evidence>
<reference evidence="11" key="1">
    <citation type="submission" date="2007-05" db="EMBL/GenBank/DDBJ databases">
        <title>Complete sequence of Thermotoga petrophila RKU-1.</title>
        <authorList>
            <consortium name="US DOE Joint Genome Institute"/>
            <person name="Copeland A."/>
            <person name="Lucas S."/>
            <person name="Lapidus A."/>
            <person name="Barry K."/>
            <person name="Glavina del Rio T."/>
            <person name="Dalin E."/>
            <person name="Tice H."/>
            <person name="Pitluck S."/>
            <person name="Sims D."/>
            <person name="Brettin T."/>
            <person name="Bruce D."/>
            <person name="Detter J.C."/>
            <person name="Han C."/>
            <person name="Tapia R."/>
            <person name="Schmutz J."/>
            <person name="Larimer F."/>
            <person name="Land M."/>
            <person name="Hauser L."/>
            <person name="Kyrpides N."/>
            <person name="Mikhailova N."/>
            <person name="Nelson K."/>
            <person name="Gogarten J.P."/>
            <person name="Noll K."/>
            <person name="Richardson P."/>
        </authorList>
    </citation>
    <scope>NUCLEOTIDE SEQUENCE [LARGE SCALE GENOMIC DNA]</scope>
    <source>
        <strain evidence="11">ATCC BAA-488 / DSM 13995 / JCM 10881 / RKU-1</strain>
    </source>
</reference>
<dbReference type="GO" id="GO:0004401">
    <property type="term" value="F:histidinol-phosphatase activity"/>
    <property type="evidence" value="ECO:0007669"/>
    <property type="project" value="UniProtKB-UniRule"/>
</dbReference>
<evidence type="ECO:0000313" key="11">
    <source>
        <dbReference type="Proteomes" id="UP000006558"/>
    </source>
</evidence>
<dbReference type="Proteomes" id="UP000006558">
    <property type="component" value="Chromosome"/>
</dbReference>
<dbReference type="UniPathway" id="UPA00031">
    <property type="reaction ID" value="UER00013"/>
</dbReference>
<accession>A5IIY0</accession>
<dbReference type="RefSeq" id="WP_011942824.1">
    <property type="nucleotide sequence ID" value="NC_009486.1"/>
</dbReference>
<evidence type="ECO:0000256" key="6">
    <source>
        <dbReference type="ARBA" id="ARBA00023102"/>
    </source>
</evidence>
<evidence type="ECO:0000256" key="2">
    <source>
        <dbReference type="ARBA" id="ARBA00009152"/>
    </source>
</evidence>
<dbReference type="AlphaFoldDB" id="A5IIY0"/>
<comment type="pathway">
    <text evidence="1 8">Amino-acid biosynthesis; L-histidine biosynthesis; L-histidine from 5-phospho-alpha-D-ribose 1-diphosphate: step 8/9.</text>
</comment>
<evidence type="ECO:0000313" key="10">
    <source>
        <dbReference type="EMBL" id="ABQ46153.1"/>
    </source>
</evidence>
<dbReference type="KEGG" id="tpt:Tpet_0124"/>
<dbReference type="STRING" id="390874.Tpet_0124"/>
<dbReference type="InterPro" id="IPR004013">
    <property type="entry name" value="PHP_dom"/>
</dbReference>
<dbReference type="SUPFAM" id="SSF89550">
    <property type="entry name" value="PHP domain-like"/>
    <property type="match status" value="1"/>
</dbReference>
<evidence type="ECO:0000256" key="1">
    <source>
        <dbReference type="ARBA" id="ARBA00004970"/>
    </source>
</evidence>
<dbReference type="Pfam" id="PF02811">
    <property type="entry name" value="PHP"/>
    <property type="match status" value="1"/>
</dbReference>
<keyword evidence="6 8" id="KW-0368">Histidine biosynthesis</keyword>
<dbReference type="SMART" id="SM00481">
    <property type="entry name" value="POLIIIAc"/>
    <property type="match status" value="1"/>
</dbReference>
<comment type="catalytic activity">
    <reaction evidence="7 8">
        <text>L-histidinol phosphate + H2O = L-histidinol + phosphate</text>
        <dbReference type="Rhea" id="RHEA:14465"/>
        <dbReference type="ChEBI" id="CHEBI:15377"/>
        <dbReference type="ChEBI" id="CHEBI:43474"/>
        <dbReference type="ChEBI" id="CHEBI:57699"/>
        <dbReference type="ChEBI" id="CHEBI:57980"/>
        <dbReference type="EC" id="3.1.3.15"/>
    </reaction>
</comment>
<evidence type="ECO:0000256" key="7">
    <source>
        <dbReference type="ARBA" id="ARBA00049158"/>
    </source>
</evidence>
<proteinExistence type="inferred from homology"/>
<dbReference type="InterPro" id="IPR010140">
    <property type="entry name" value="Histidinol_P_phosphatase_HisJ"/>
</dbReference>
<dbReference type="PANTHER" id="PTHR21039">
    <property type="entry name" value="HISTIDINOL PHOSPHATASE-RELATED"/>
    <property type="match status" value="1"/>
</dbReference>
<organism evidence="10 11">
    <name type="scientific">Thermotoga petrophila (strain ATCC BAA-488 / DSM 13995 / JCM 10881 / RKU-1)</name>
    <dbReference type="NCBI Taxonomy" id="390874"/>
    <lineage>
        <taxon>Bacteria</taxon>
        <taxon>Thermotogati</taxon>
        <taxon>Thermotogota</taxon>
        <taxon>Thermotogae</taxon>
        <taxon>Thermotogales</taxon>
        <taxon>Thermotogaceae</taxon>
        <taxon>Thermotoga</taxon>
    </lineage>
</organism>
<dbReference type="HOGENOM" id="CLU_054611_3_0_0"/>
<keyword evidence="5 8" id="KW-0378">Hydrolase</keyword>
<dbReference type="GO" id="GO:0000105">
    <property type="term" value="P:L-histidine biosynthetic process"/>
    <property type="evidence" value="ECO:0007669"/>
    <property type="project" value="UniProtKB-UniRule"/>
</dbReference>
<evidence type="ECO:0000256" key="5">
    <source>
        <dbReference type="ARBA" id="ARBA00022801"/>
    </source>
</evidence>
<comment type="similarity">
    <text evidence="2 8">Belongs to the PHP hydrolase family. HisK subfamily.</text>
</comment>
<dbReference type="GO" id="GO:0005737">
    <property type="term" value="C:cytoplasm"/>
    <property type="evidence" value="ECO:0007669"/>
    <property type="project" value="TreeGrafter"/>
</dbReference>
<gene>
    <name evidence="10" type="ordered locus">Tpet_0124</name>
</gene>